<feature type="region of interest" description="Disordered" evidence="1">
    <location>
        <begin position="1"/>
        <end position="122"/>
    </location>
</feature>
<sequence length="596" mass="64823">MLLLEEAVATEPPRRLDMNGDPIIESSDTDTISNKRRNSQLAGNQSSGELCNSKRNKLSHVAEKPHAHNEKPRRKPVRNNVRASTPQGSGKAQKVVRWSDADGISNEGSHSQSGGNGNVDQNLNQAKFDHHKRCLVSPTGFLVTACASPGAMISFEPDGCLLSTQVDFDLPDYKPLDASALRNDKAARGKLKPTQRNSPFSPGPRADFHPFVEEQLSILEKISSQQPRHLEETLAMPVMQAMKILEERSVVVEDVKNQARSILERQDARGPQKFKSLAESVYLEKLITSGVLGQPAPSPLVDVHPHQLPPLKIQTASEMVECALTVENETVSQVKPDSALISFDSPAKVENVAQTEPDSLQEEIGVLDTSSANVQSRRDFSRGGDPFADIYQHIRALDWPIARPTSDCNRIVPLSLSSIENLPSSPSPPSSLESDSAAISGIEYLHPLVSTSGRVDNVAMMDIENSLPPSERNYSVDMMAFDDSTPPLPPSMSTIGGDSMMLDGERSMDTLGTSESDPAVDDIAGSVAFLPTSAIPMTSKIAHSHEPSSPHWRDCDRYNQLNTRLGSAPPETTKVASPKDKIDDKTSSVHSFLITD</sequence>
<evidence type="ECO:0000313" key="2">
    <source>
        <dbReference type="EMBL" id="KNF04762.1"/>
    </source>
</evidence>
<feature type="compositionally biased region" description="Polar residues" evidence="1">
    <location>
        <begin position="39"/>
        <end position="50"/>
    </location>
</feature>
<organism evidence="2 3">
    <name type="scientific">Puccinia striiformis f. sp. tritici PST-78</name>
    <dbReference type="NCBI Taxonomy" id="1165861"/>
    <lineage>
        <taxon>Eukaryota</taxon>
        <taxon>Fungi</taxon>
        <taxon>Dikarya</taxon>
        <taxon>Basidiomycota</taxon>
        <taxon>Pucciniomycotina</taxon>
        <taxon>Pucciniomycetes</taxon>
        <taxon>Pucciniales</taxon>
        <taxon>Pucciniaceae</taxon>
        <taxon>Puccinia</taxon>
    </lineage>
</organism>
<feature type="compositionally biased region" description="Polar residues" evidence="1">
    <location>
        <begin position="81"/>
        <end position="90"/>
    </location>
</feature>
<proteinExistence type="predicted"/>
<feature type="region of interest" description="Disordered" evidence="1">
    <location>
        <begin position="562"/>
        <end position="596"/>
    </location>
</feature>
<dbReference type="AlphaFoldDB" id="A0A0L0VZW6"/>
<feature type="compositionally biased region" description="Basic and acidic residues" evidence="1">
    <location>
        <begin position="60"/>
        <end position="70"/>
    </location>
</feature>
<gene>
    <name evidence="2" type="ORF">PSTG_02242</name>
</gene>
<feature type="compositionally biased region" description="Polar residues" evidence="1">
    <location>
        <begin position="106"/>
        <end position="122"/>
    </location>
</feature>
<keyword evidence="3" id="KW-1185">Reference proteome</keyword>
<dbReference type="EMBL" id="AJIL01000011">
    <property type="protein sequence ID" value="KNF04762.1"/>
    <property type="molecule type" value="Genomic_DNA"/>
</dbReference>
<accession>A0A0L0VZW6</accession>
<evidence type="ECO:0000256" key="1">
    <source>
        <dbReference type="SAM" id="MobiDB-lite"/>
    </source>
</evidence>
<comment type="caution">
    <text evidence="2">The sequence shown here is derived from an EMBL/GenBank/DDBJ whole genome shotgun (WGS) entry which is preliminary data.</text>
</comment>
<protein>
    <submittedName>
        <fullName evidence="2">Uncharacterized protein</fullName>
    </submittedName>
</protein>
<reference evidence="3" key="1">
    <citation type="submission" date="2014-03" db="EMBL/GenBank/DDBJ databases">
        <title>The Genome Sequence of Puccinia striiformis f. sp. tritici PST-78.</title>
        <authorList>
            <consortium name="The Broad Institute Genome Sequencing Platform"/>
            <person name="Cuomo C."/>
            <person name="Hulbert S."/>
            <person name="Chen X."/>
            <person name="Walker B."/>
            <person name="Young S.K."/>
            <person name="Zeng Q."/>
            <person name="Gargeya S."/>
            <person name="Fitzgerald M."/>
            <person name="Haas B."/>
            <person name="Abouelleil A."/>
            <person name="Alvarado L."/>
            <person name="Arachchi H.M."/>
            <person name="Berlin A.M."/>
            <person name="Chapman S.B."/>
            <person name="Goldberg J."/>
            <person name="Griggs A."/>
            <person name="Gujja S."/>
            <person name="Hansen M."/>
            <person name="Howarth C."/>
            <person name="Imamovic A."/>
            <person name="Larimer J."/>
            <person name="McCowan C."/>
            <person name="Montmayeur A."/>
            <person name="Murphy C."/>
            <person name="Neiman D."/>
            <person name="Pearson M."/>
            <person name="Priest M."/>
            <person name="Roberts A."/>
            <person name="Saif S."/>
            <person name="Shea T."/>
            <person name="Sisk P."/>
            <person name="Sykes S."/>
            <person name="Wortman J."/>
            <person name="Nusbaum C."/>
            <person name="Birren B."/>
        </authorList>
    </citation>
    <scope>NUCLEOTIDE SEQUENCE [LARGE SCALE GENOMIC DNA]</scope>
    <source>
        <strain evidence="3">race PST-78</strain>
    </source>
</reference>
<feature type="compositionally biased region" description="Basic and acidic residues" evidence="1">
    <location>
        <begin position="577"/>
        <end position="587"/>
    </location>
</feature>
<dbReference type="Proteomes" id="UP000054564">
    <property type="component" value="Unassembled WGS sequence"/>
</dbReference>
<name>A0A0L0VZW6_9BASI</name>
<evidence type="ECO:0000313" key="3">
    <source>
        <dbReference type="Proteomes" id="UP000054564"/>
    </source>
</evidence>